<evidence type="ECO:0000256" key="2">
    <source>
        <dbReference type="ARBA" id="ARBA00023043"/>
    </source>
</evidence>
<feature type="repeat" description="ANK" evidence="3">
    <location>
        <begin position="53"/>
        <end position="77"/>
    </location>
</feature>
<keyword evidence="1" id="KW-0677">Repeat</keyword>
<organism evidence="5 6">
    <name type="scientific">Tetrabaena socialis</name>
    <dbReference type="NCBI Taxonomy" id="47790"/>
    <lineage>
        <taxon>Eukaryota</taxon>
        <taxon>Viridiplantae</taxon>
        <taxon>Chlorophyta</taxon>
        <taxon>core chlorophytes</taxon>
        <taxon>Chlorophyceae</taxon>
        <taxon>CS clade</taxon>
        <taxon>Chlamydomonadales</taxon>
        <taxon>Tetrabaenaceae</taxon>
        <taxon>Tetrabaena</taxon>
    </lineage>
</organism>
<proteinExistence type="predicted"/>
<name>A0A2J7ZR95_9CHLO</name>
<comment type="caution">
    <text evidence="5">The sequence shown here is derived from an EMBL/GenBank/DDBJ whole genome shotgun (WGS) entry which is preliminary data.</text>
</comment>
<feature type="compositionally biased region" description="Basic and acidic residues" evidence="4">
    <location>
        <begin position="263"/>
        <end position="292"/>
    </location>
</feature>
<evidence type="ECO:0000313" key="5">
    <source>
        <dbReference type="EMBL" id="PNH02787.1"/>
    </source>
</evidence>
<evidence type="ECO:0000256" key="1">
    <source>
        <dbReference type="ARBA" id="ARBA00022737"/>
    </source>
</evidence>
<evidence type="ECO:0000256" key="4">
    <source>
        <dbReference type="SAM" id="MobiDB-lite"/>
    </source>
</evidence>
<feature type="region of interest" description="Disordered" evidence="4">
    <location>
        <begin position="263"/>
        <end position="322"/>
    </location>
</feature>
<protein>
    <submittedName>
        <fullName evidence="5">Ankycorbin</fullName>
    </submittedName>
</protein>
<dbReference type="Pfam" id="PF12796">
    <property type="entry name" value="Ank_2"/>
    <property type="match status" value="1"/>
</dbReference>
<feature type="repeat" description="ANK" evidence="3">
    <location>
        <begin position="20"/>
        <end position="52"/>
    </location>
</feature>
<dbReference type="EMBL" id="PGGS01000596">
    <property type="protein sequence ID" value="PNH02787.1"/>
    <property type="molecule type" value="Genomic_DNA"/>
</dbReference>
<dbReference type="AlphaFoldDB" id="A0A2J7ZR95"/>
<dbReference type="PANTHER" id="PTHR24198:SF195">
    <property type="entry name" value="DEATH DOMAIN-CONTAINING PROTEIN"/>
    <property type="match status" value="1"/>
</dbReference>
<keyword evidence="2 3" id="KW-0040">ANK repeat</keyword>
<dbReference type="PROSITE" id="PS50297">
    <property type="entry name" value="ANK_REP_REGION"/>
    <property type="match status" value="2"/>
</dbReference>
<gene>
    <name evidence="5" type="ORF">TSOC_011183</name>
</gene>
<dbReference type="SMART" id="SM00248">
    <property type="entry name" value="ANK"/>
    <property type="match status" value="2"/>
</dbReference>
<dbReference type="OrthoDB" id="546035at2759"/>
<dbReference type="PANTHER" id="PTHR24198">
    <property type="entry name" value="ANKYRIN REPEAT AND PROTEIN KINASE DOMAIN-CONTAINING PROTEIN"/>
    <property type="match status" value="1"/>
</dbReference>
<reference evidence="5 6" key="1">
    <citation type="journal article" date="2017" name="Mol. Biol. Evol.">
        <title>The 4-celled Tetrabaena socialis nuclear genome reveals the essential components for genetic control of cell number at the origin of multicellularity in the volvocine lineage.</title>
        <authorList>
            <person name="Featherston J."/>
            <person name="Arakaki Y."/>
            <person name="Hanschen E.R."/>
            <person name="Ferris P.J."/>
            <person name="Michod R.E."/>
            <person name="Olson B.J.S.C."/>
            <person name="Nozaki H."/>
            <person name="Durand P.M."/>
        </authorList>
    </citation>
    <scope>NUCLEOTIDE SEQUENCE [LARGE SCALE GENOMIC DNA]</scope>
    <source>
        <strain evidence="5 6">NIES-571</strain>
    </source>
</reference>
<dbReference type="InterPro" id="IPR036770">
    <property type="entry name" value="Ankyrin_rpt-contain_sf"/>
</dbReference>
<evidence type="ECO:0000313" key="6">
    <source>
        <dbReference type="Proteomes" id="UP000236333"/>
    </source>
</evidence>
<dbReference type="Gene3D" id="1.25.40.20">
    <property type="entry name" value="Ankyrin repeat-containing domain"/>
    <property type="match status" value="1"/>
</dbReference>
<keyword evidence="6" id="KW-1185">Reference proteome</keyword>
<evidence type="ECO:0000256" key="3">
    <source>
        <dbReference type="PROSITE-ProRule" id="PRU00023"/>
    </source>
</evidence>
<dbReference type="Proteomes" id="UP000236333">
    <property type="component" value="Unassembled WGS sequence"/>
</dbReference>
<dbReference type="PROSITE" id="PS50088">
    <property type="entry name" value="ANK_REPEAT"/>
    <property type="match status" value="2"/>
</dbReference>
<dbReference type="InterPro" id="IPR002110">
    <property type="entry name" value="Ankyrin_rpt"/>
</dbReference>
<dbReference type="SUPFAM" id="SSF48403">
    <property type="entry name" value="Ankyrin repeat"/>
    <property type="match status" value="1"/>
</dbReference>
<sequence>MPAIHEQIAQQVDVNQRDRLHRTALHLAAWAGQTEALKVLLAHGCAVGAAAADDMNALHFAAQKGHAECVRHLLNAGPGERFGAPAFCCRHSSRAIALVVATPIPSIGVRTRMRGGLRLLLFHRRTTGERLARTGLRAEVRGGLRLLLFHRRTSGERLRAAGLRFRAGERLLLRLPAAAVAVVVAVRVRLRAGERLRLLLRLELRGAGERLRGERERVRRLGCCCLPRAAGDLLRLLLRLLPPPLPRPLPPLLLGERERARERERDRDLERERERERDDLRGERSAEPDLRGPGKGGSSGYHARAGCESAPLRPTSAGVLPM</sequence>
<accession>A0A2J7ZR95</accession>